<evidence type="ECO:0000256" key="1">
    <source>
        <dbReference type="SAM" id="Phobius"/>
    </source>
</evidence>
<accession>A0A481Z3I7</accession>
<dbReference type="Pfam" id="PF01755">
    <property type="entry name" value="Glyco_transf_25"/>
    <property type="match status" value="1"/>
</dbReference>
<keyword evidence="1" id="KW-0472">Membrane</keyword>
<organism evidence="3">
    <name type="scientific">Pithovirus LCPAC103</name>
    <dbReference type="NCBI Taxonomy" id="2506588"/>
    <lineage>
        <taxon>Viruses</taxon>
        <taxon>Pithoviruses</taxon>
    </lineage>
</organism>
<dbReference type="InterPro" id="IPR002654">
    <property type="entry name" value="Glyco_trans_25"/>
</dbReference>
<evidence type="ECO:0000313" key="3">
    <source>
        <dbReference type="EMBL" id="QBK90414.1"/>
    </source>
</evidence>
<keyword evidence="1" id="KW-1133">Transmembrane helix</keyword>
<name>A0A481Z3I7_9VIRU</name>
<gene>
    <name evidence="3" type="ORF">LCPAC103_00950</name>
</gene>
<dbReference type="GO" id="GO:0016740">
    <property type="term" value="F:transferase activity"/>
    <property type="evidence" value="ECO:0007669"/>
    <property type="project" value="UniProtKB-KW"/>
</dbReference>
<keyword evidence="1" id="KW-0812">Transmembrane</keyword>
<dbReference type="EMBL" id="MK500482">
    <property type="protein sequence ID" value="QBK90414.1"/>
    <property type="molecule type" value="Genomic_DNA"/>
</dbReference>
<keyword evidence="3" id="KW-0808">Transferase</keyword>
<evidence type="ECO:0000259" key="2">
    <source>
        <dbReference type="Pfam" id="PF01755"/>
    </source>
</evidence>
<reference evidence="3" key="1">
    <citation type="journal article" date="2019" name="MBio">
        <title>Virus Genomes from Deep Sea Sediments Expand the Ocean Megavirome and Support Independent Origins of Viral Gigantism.</title>
        <authorList>
            <person name="Backstrom D."/>
            <person name="Yutin N."/>
            <person name="Jorgensen S.L."/>
            <person name="Dharamshi J."/>
            <person name="Homa F."/>
            <person name="Zaremba-Niedwiedzka K."/>
            <person name="Spang A."/>
            <person name="Wolf Y.I."/>
            <person name="Koonin E.V."/>
            <person name="Ettema T.J."/>
        </authorList>
    </citation>
    <scope>NUCLEOTIDE SEQUENCE</scope>
</reference>
<proteinExistence type="predicted"/>
<feature type="transmembrane region" description="Helical" evidence="1">
    <location>
        <begin position="197"/>
        <end position="217"/>
    </location>
</feature>
<sequence>MRNSDDISYVSSYSHIINAPSSMSRHDMAALMAHAEVWQKIVEQDLDSALILEDTAVTNFDGSSLNTKLLEFYSAYSDQFDILYLGKCQDSCKQYRKAYDGVYQSQSPLCKYAYIITKDCAKTLLSELPSSVATDVFLSQAIKAGLRAYVFHPSIIRRNDLVLPITDDPSKSKAWRESAYRENIECKYEPDSDTDTWIPIAIIAGVIFAIIVLIILARRS</sequence>
<feature type="domain" description="Glycosyl transferase family 25" evidence="2">
    <location>
        <begin position="9"/>
        <end position="133"/>
    </location>
</feature>
<protein>
    <submittedName>
        <fullName evidence="3">Glycosyltransferase family 25</fullName>
    </submittedName>
</protein>